<name>A0A0F9VWR7_9ZZZZ</name>
<keyword evidence="3" id="KW-0238">DNA-binding</keyword>
<evidence type="ECO:0000313" key="6">
    <source>
        <dbReference type="EMBL" id="KKO04428.1"/>
    </source>
</evidence>
<dbReference type="EMBL" id="LAZR01000023">
    <property type="protein sequence ID" value="KKO04428.1"/>
    <property type="molecule type" value="Genomic_DNA"/>
</dbReference>
<protein>
    <recommendedName>
        <fullName evidence="5">HTH lysR-type domain-containing protein</fullName>
    </recommendedName>
</protein>
<dbReference type="SUPFAM" id="SSF53850">
    <property type="entry name" value="Periplasmic binding protein-like II"/>
    <property type="match status" value="1"/>
</dbReference>
<organism evidence="6">
    <name type="scientific">marine sediment metagenome</name>
    <dbReference type="NCBI Taxonomy" id="412755"/>
    <lineage>
        <taxon>unclassified sequences</taxon>
        <taxon>metagenomes</taxon>
        <taxon>ecological metagenomes</taxon>
    </lineage>
</organism>
<reference evidence="6" key="1">
    <citation type="journal article" date="2015" name="Nature">
        <title>Complex archaea that bridge the gap between prokaryotes and eukaryotes.</title>
        <authorList>
            <person name="Spang A."/>
            <person name="Saw J.H."/>
            <person name="Jorgensen S.L."/>
            <person name="Zaremba-Niedzwiedzka K."/>
            <person name="Martijn J."/>
            <person name="Lind A.E."/>
            <person name="van Eijk R."/>
            <person name="Schleper C."/>
            <person name="Guy L."/>
            <person name="Ettema T.J."/>
        </authorList>
    </citation>
    <scope>NUCLEOTIDE SEQUENCE</scope>
</reference>
<dbReference type="GO" id="GO:0006351">
    <property type="term" value="P:DNA-templated transcription"/>
    <property type="evidence" value="ECO:0007669"/>
    <property type="project" value="TreeGrafter"/>
</dbReference>
<dbReference type="CDD" id="cd08422">
    <property type="entry name" value="PBP2_CrgA_like"/>
    <property type="match status" value="1"/>
</dbReference>
<dbReference type="Gene3D" id="1.10.10.10">
    <property type="entry name" value="Winged helix-like DNA-binding domain superfamily/Winged helix DNA-binding domain"/>
    <property type="match status" value="1"/>
</dbReference>
<keyword evidence="2" id="KW-0805">Transcription regulation</keyword>
<dbReference type="PANTHER" id="PTHR30537">
    <property type="entry name" value="HTH-TYPE TRANSCRIPTIONAL REGULATOR"/>
    <property type="match status" value="1"/>
</dbReference>
<evidence type="ECO:0000256" key="1">
    <source>
        <dbReference type="ARBA" id="ARBA00009437"/>
    </source>
</evidence>
<dbReference type="Pfam" id="PF03466">
    <property type="entry name" value="LysR_substrate"/>
    <property type="match status" value="1"/>
</dbReference>
<dbReference type="GO" id="GO:0003700">
    <property type="term" value="F:DNA-binding transcription factor activity"/>
    <property type="evidence" value="ECO:0007669"/>
    <property type="project" value="InterPro"/>
</dbReference>
<keyword evidence="4" id="KW-0804">Transcription</keyword>
<dbReference type="InterPro" id="IPR000847">
    <property type="entry name" value="LysR_HTH_N"/>
</dbReference>
<comment type="similarity">
    <text evidence="1">Belongs to the LysR transcriptional regulatory family.</text>
</comment>
<proteinExistence type="inferred from homology"/>
<evidence type="ECO:0000256" key="2">
    <source>
        <dbReference type="ARBA" id="ARBA00023015"/>
    </source>
</evidence>
<dbReference type="InterPro" id="IPR058163">
    <property type="entry name" value="LysR-type_TF_proteobact-type"/>
</dbReference>
<feature type="domain" description="HTH lysR-type" evidence="5">
    <location>
        <begin position="1"/>
        <end position="35"/>
    </location>
</feature>
<dbReference type="GO" id="GO:0043565">
    <property type="term" value="F:sequence-specific DNA binding"/>
    <property type="evidence" value="ECO:0007669"/>
    <property type="project" value="TreeGrafter"/>
</dbReference>
<dbReference type="AlphaFoldDB" id="A0A0F9VWR7"/>
<dbReference type="InterPro" id="IPR036390">
    <property type="entry name" value="WH_DNA-bd_sf"/>
</dbReference>
<gene>
    <name evidence="6" type="ORF">LCGC14_0087860</name>
</gene>
<sequence>MLGLTRSAVGKALTKLEARLAVRLLHRTTRHVVLTSEGQHFYERCVQIFADLAEAEASVSQNGPAPKGQLRITVTEAFGRVIVLPFLKQFLADWPELNVEVSFTDRVVDLVEEGFDLGIRLGELPVDSQLIAKVILRTQAHLYAAPEYLHRAGWPSSPADIQNYQRLIFGLKPAASIWQLVADDGEQLTIGGGQRLRFDSGEALKDAAIEGMGIVYLPHFLMVNAVKEGRLVTLFPQYSGHQLPVSIVYPHRKYLATKIRVFIDQLVAYLDESTLLQR</sequence>
<dbReference type="Gene3D" id="3.40.190.290">
    <property type="match status" value="1"/>
</dbReference>
<dbReference type="Pfam" id="PF00126">
    <property type="entry name" value="HTH_1"/>
    <property type="match status" value="1"/>
</dbReference>
<evidence type="ECO:0000259" key="5">
    <source>
        <dbReference type="PROSITE" id="PS50931"/>
    </source>
</evidence>
<evidence type="ECO:0000256" key="3">
    <source>
        <dbReference type="ARBA" id="ARBA00023125"/>
    </source>
</evidence>
<accession>A0A0F9VWR7</accession>
<dbReference type="InterPro" id="IPR005119">
    <property type="entry name" value="LysR_subst-bd"/>
</dbReference>
<dbReference type="PROSITE" id="PS50931">
    <property type="entry name" value="HTH_LYSR"/>
    <property type="match status" value="1"/>
</dbReference>
<dbReference type="SUPFAM" id="SSF46785">
    <property type="entry name" value="Winged helix' DNA-binding domain"/>
    <property type="match status" value="1"/>
</dbReference>
<dbReference type="InterPro" id="IPR036388">
    <property type="entry name" value="WH-like_DNA-bd_sf"/>
</dbReference>
<dbReference type="PANTHER" id="PTHR30537:SF5">
    <property type="entry name" value="HTH-TYPE TRANSCRIPTIONAL ACTIVATOR TTDR-RELATED"/>
    <property type="match status" value="1"/>
</dbReference>
<comment type="caution">
    <text evidence="6">The sequence shown here is derived from an EMBL/GenBank/DDBJ whole genome shotgun (WGS) entry which is preliminary data.</text>
</comment>
<evidence type="ECO:0000256" key="4">
    <source>
        <dbReference type="ARBA" id="ARBA00023163"/>
    </source>
</evidence>